<dbReference type="PANTHER" id="PTHR10639">
    <property type="entry name" value="CLATHRIN LIGHT CHAIN"/>
    <property type="match status" value="1"/>
</dbReference>
<dbReference type="InterPro" id="IPR000996">
    <property type="entry name" value="Clathrin_L-chain"/>
</dbReference>
<evidence type="ECO:0000256" key="7">
    <source>
        <dbReference type="SAM" id="Coils"/>
    </source>
</evidence>
<feature type="coiled-coil region" evidence="7">
    <location>
        <begin position="295"/>
        <end position="477"/>
    </location>
</feature>
<evidence type="ECO:0000313" key="8">
    <source>
        <dbReference type="Proteomes" id="UP000035681"/>
    </source>
</evidence>
<reference evidence="9" key="1">
    <citation type="submission" date="2024-02" db="UniProtKB">
        <authorList>
            <consortium name="WormBaseParasite"/>
        </authorList>
    </citation>
    <scope>IDENTIFICATION</scope>
</reference>
<dbReference type="AlphaFoldDB" id="A0AAF5DD62"/>
<dbReference type="GO" id="GO:0030130">
    <property type="term" value="C:clathrin coat of trans-Golgi network vesicle"/>
    <property type="evidence" value="ECO:0007669"/>
    <property type="project" value="InterPro"/>
</dbReference>
<protein>
    <submittedName>
        <fullName evidence="9">Leucine zipper transcription factor-like protein 1</fullName>
    </submittedName>
</protein>
<evidence type="ECO:0000256" key="5">
    <source>
        <dbReference type="ARBA" id="ARBA00023176"/>
    </source>
</evidence>
<name>A0AAF5DD62_STRER</name>
<dbReference type="GO" id="GO:0030132">
    <property type="term" value="C:clathrin coat of coated pit"/>
    <property type="evidence" value="ECO:0007669"/>
    <property type="project" value="InterPro"/>
</dbReference>
<keyword evidence="8" id="KW-1185">Reference proteome</keyword>
<evidence type="ECO:0000256" key="4">
    <source>
        <dbReference type="ARBA" id="ARBA00023136"/>
    </source>
</evidence>
<organism evidence="8 9">
    <name type="scientific">Strongyloides stercoralis</name>
    <name type="common">Threadworm</name>
    <dbReference type="NCBI Taxonomy" id="6248"/>
    <lineage>
        <taxon>Eukaryota</taxon>
        <taxon>Metazoa</taxon>
        <taxon>Ecdysozoa</taxon>
        <taxon>Nematoda</taxon>
        <taxon>Chromadorea</taxon>
        <taxon>Rhabditida</taxon>
        <taxon>Tylenchina</taxon>
        <taxon>Panagrolaimomorpha</taxon>
        <taxon>Strongyloidoidea</taxon>
        <taxon>Strongyloididae</taxon>
        <taxon>Strongyloides</taxon>
    </lineage>
</organism>
<proteinExistence type="inferred from homology"/>
<dbReference type="GO" id="GO:0006886">
    <property type="term" value="P:intracellular protein transport"/>
    <property type="evidence" value="ECO:0007669"/>
    <property type="project" value="InterPro"/>
</dbReference>
<sequence length="506" mass="58916">SDKMADPVADFLAREQDMFADLESPVNQQPIFNNAEEGDFDGFEVANGNGSGNRIIVDNHDLFNNPPEFNADVPPVDSGVDLQGLVPTNLGTPTLSLRSNASGTSLDLSSIQPVFSRFQEEPETLKKWREENEKNILQKDKEEAEKKEEWQANGKKELENWYAERKVKLEAVKKQNREHEAALVKSSSSSPSDDKTPDWKKIASLCDMSYKSARDLSRMRELITSIYLLIIIKLGMSESIAYSPRFINILESQDEIIEELMKELEMCKKELVVKSGGTKRKGEILKKELLKEGIMSDIQKKMAFVMDMVDDLQNQNMKLEKDVEIVKHSIKDVDKIKRFEGILDEMIILKKEIEMLQEEIKVKEKFTKHINDELQRQEEKFESTISKINDELYQYHSENEFLKRKVNDLEKEKEILMNRLQSIEIYNETVLSKKILEYEKCENEDFKQLIEDQKKLIESLKKENEVIYDKMKNMDEAFQSKVGKLRKDKKNLKLLLKRHFNENLDE</sequence>
<dbReference type="GO" id="GO:0005198">
    <property type="term" value="F:structural molecule activity"/>
    <property type="evidence" value="ECO:0007669"/>
    <property type="project" value="InterPro"/>
</dbReference>
<evidence type="ECO:0000256" key="3">
    <source>
        <dbReference type="ARBA" id="ARBA00005263"/>
    </source>
</evidence>
<dbReference type="Proteomes" id="UP000035681">
    <property type="component" value="Unplaced"/>
</dbReference>
<evidence type="ECO:0000256" key="6">
    <source>
        <dbReference type="ARBA" id="ARBA00023329"/>
    </source>
</evidence>
<dbReference type="GO" id="GO:0072583">
    <property type="term" value="P:clathrin-dependent endocytosis"/>
    <property type="evidence" value="ECO:0007669"/>
    <property type="project" value="TreeGrafter"/>
</dbReference>
<evidence type="ECO:0000256" key="2">
    <source>
        <dbReference type="ARBA" id="ARBA00004277"/>
    </source>
</evidence>
<keyword evidence="5" id="KW-0168">Coated pit</keyword>
<evidence type="ECO:0000313" key="9">
    <source>
        <dbReference type="WBParaSite" id="TCONS_00010527.p1"/>
    </source>
</evidence>
<keyword evidence="4" id="KW-0472">Membrane</keyword>
<dbReference type="PANTHER" id="PTHR10639:SF7">
    <property type="entry name" value="CLATHRIN LIGHT CHAIN"/>
    <property type="match status" value="1"/>
</dbReference>
<keyword evidence="6" id="KW-0968">Cytoplasmic vesicle</keyword>
<evidence type="ECO:0000256" key="1">
    <source>
        <dbReference type="ARBA" id="ARBA00004180"/>
    </source>
</evidence>
<dbReference type="GO" id="GO:0032050">
    <property type="term" value="F:clathrin heavy chain binding"/>
    <property type="evidence" value="ECO:0007669"/>
    <property type="project" value="TreeGrafter"/>
</dbReference>
<keyword evidence="7" id="KW-0175">Coiled coil</keyword>
<comment type="similarity">
    <text evidence="3">Belongs to the clathrin light chain family.</text>
</comment>
<dbReference type="WBParaSite" id="TCONS_00010527.p1">
    <property type="protein sequence ID" value="TCONS_00010527.p1"/>
    <property type="gene ID" value="XLOC_003757"/>
</dbReference>
<accession>A0AAF5DD62</accession>
<comment type="subcellular location">
    <subcellularLocation>
        <location evidence="1">Cytoplasmic vesicle membrane</location>
        <topology evidence="1">Peripheral membrane protein</topology>
        <orientation evidence="1">Cytoplasmic side</orientation>
    </subcellularLocation>
    <subcellularLocation>
        <location evidence="2">Membrane</location>
        <location evidence="2">Coated pit</location>
        <topology evidence="2">Peripheral membrane protein</topology>
        <orientation evidence="2">Cytoplasmic side</orientation>
    </subcellularLocation>
</comment>
<dbReference type="Pfam" id="PF01086">
    <property type="entry name" value="Clathrin_lg_ch"/>
    <property type="match status" value="1"/>
</dbReference>